<dbReference type="RefSeq" id="WP_264798098.1">
    <property type="nucleotide sequence ID" value="NZ_BANC01000131.1"/>
</dbReference>
<name>A0A0D6PKN2_9PROT</name>
<comment type="caution">
    <text evidence="1">Lacks conserved residue(s) required for the propagation of feature annotation.</text>
</comment>
<dbReference type="AlphaFoldDB" id="A0A0D6PKN2"/>
<accession>A0A0D6PKN2</accession>
<feature type="domain" description="Response regulatory" evidence="2">
    <location>
        <begin position="2"/>
        <end position="43"/>
    </location>
</feature>
<keyword evidence="4" id="KW-1185">Reference proteome</keyword>
<sequence>MQLLLAENEQKTIEYLTKGLREDGHAVDAVGNGADALALALAG</sequence>
<dbReference type="GO" id="GO:0000160">
    <property type="term" value="P:phosphorelay signal transduction system"/>
    <property type="evidence" value="ECO:0007669"/>
    <property type="project" value="InterPro"/>
</dbReference>
<dbReference type="EMBL" id="BANC01000131">
    <property type="protein sequence ID" value="GAN81976.1"/>
    <property type="molecule type" value="Genomic_DNA"/>
</dbReference>
<organism evidence="3 4">
    <name type="scientific">Acidocella aminolytica 101 = DSM 11237</name>
    <dbReference type="NCBI Taxonomy" id="1120923"/>
    <lineage>
        <taxon>Bacteria</taxon>
        <taxon>Pseudomonadati</taxon>
        <taxon>Pseudomonadota</taxon>
        <taxon>Alphaproteobacteria</taxon>
        <taxon>Acetobacterales</taxon>
        <taxon>Acidocellaceae</taxon>
        <taxon>Acidocella</taxon>
    </lineage>
</organism>
<comment type="caution">
    <text evidence="3">The sequence shown here is derived from an EMBL/GenBank/DDBJ whole genome shotgun (WGS) entry which is preliminary data.</text>
</comment>
<dbReference type="Proteomes" id="UP000032668">
    <property type="component" value="Unassembled WGS sequence"/>
</dbReference>
<dbReference type="PROSITE" id="PS50110">
    <property type="entry name" value="RESPONSE_REGULATORY"/>
    <property type="match status" value="1"/>
</dbReference>
<reference evidence="3 4" key="1">
    <citation type="submission" date="2012-11" db="EMBL/GenBank/DDBJ databases">
        <title>Whole genome sequence of Acidocella aminolytica 101 = DSM 11237.</title>
        <authorList>
            <person name="Azuma Y."/>
            <person name="Higashiura N."/>
            <person name="Hirakawa H."/>
            <person name="Matsushita K."/>
        </authorList>
    </citation>
    <scope>NUCLEOTIDE SEQUENCE [LARGE SCALE GENOMIC DNA]</scope>
    <source>
        <strain evidence="4">101 / DSM 11237</strain>
    </source>
</reference>
<proteinExistence type="predicted"/>
<evidence type="ECO:0000313" key="4">
    <source>
        <dbReference type="Proteomes" id="UP000032668"/>
    </source>
</evidence>
<evidence type="ECO:0000313" key="3">
    <source>
        <dbReference type="EMBL" id="GAN81976.1"/>
    </source>
</evidence>
<dbReference type="InterPro" id="IPR001789">
    <property type="entry name" value="Sig_transdc_resp-reg_receiver"/>
</dbReference>
<gene>
    <name evidence="3" type="ORF">Aam_133_003</name>
</gene>
<evidence type="ECO:0000259" key="2">
    <source>
        <dbReference type="PROSITE" id="PS50110"/>
    </source>
</evidence>
<protein>
    <recommendedName>
        <fullName evidence="2">Response regulatory domain-containing protein</fullName>
    </recommendedName>
</protein>
<dbReference type="SUPFAM" id="SSF52172">
    <property type="entry name" value="CheY-like"/>
    <property type="match status" value="1"/>
</dbReference>
<evidence type="ECO:0000256" key="1">
    <source>
        <dbReference type="PROSITE-ProRule" id="PRU00169"/>
    </source>
</evidence>
<dbReference type="InterPro" id="IPR011006">
    <property type="entry name" value="CheY-like_superfamily"/>
</dbReference>